<dbReference type="PANTHER" id="PTHR42939">
    <property type="entry name" value="ABC TRANSPORTER ATP-BINDING PROTEIN ALBC-RELATED"/>
    <property type="match status" value="1"/>
</dbReference>
<dbReference type="InterPro" id="IPR003593">
    <property type="entry name" value="AAA+_ATPase"/>
</dbReference>
<dbReference type="GO" id="GO:0016887">
    <property type="term" value="F:ATP hydrolysis activity"/>
    <property type="evidence" value="ECO:0007669"/>
    <property type="project" value="InterPro"/>
</dbReference>
<dbReference type="EMBL" id="PZZP01000001">
    <property type="protein sequence ID" value="PTM57813.1"/>
    <property type="molecule type" value="Genomic_DNA"/>
</dbReference>
<comment type="caution">
    <text evidence="5">The sequence shown here is derived from an EMBL/GenBank/DDBJ whole genome shotgun (WGS) entry which is preliminary data.</text>
</comment>
<sequence>MSSWTVETVHLTKTYQGTSVVDHVNLQVEKGSIYGLLGPNGAGKSTLIRMLMGSILPTSGEARLFGETVSEATTHLRQRVGFVTDQPIFYPFFRVEELIAFYAKTYEGWDRERCRTLIDQFQIPLKKWTRSLSKGMKMQLALILALSIRPQLLVLDEPTSGLDAVIKQQVYRLILEEVATGETTVLLATHHLGELERIADHVAVLYRGQILWSRHLEELKAHSRKIQAVFPEGLPAEVKEWSQLLHCENQGSVHTLIIDGDIQVAMKQLNEHNPLYMESLPLTLEEIFIHHTGKEGYGDAFRQLV</sequence>
<keyword evidence="6" id="KW-1185">Reference proteome</keyword>
<dbReference type="RefSeq" id="WP_170105069.1">
    <property type="nucleotide sequence ID" value="NZ_PZZP01000001.1"/>
</dbReference>
<dbReference type="SUPFAM" id="SSF52540">
    <property type="entry name" value="P-loop containing nucleoside triphosphate hydrolases"/>
    <property type="match status" value="1"/>
</dbReference>
<evidence type="ECO:0000313" key="6">
    <source>
        <dbReference type="Proteomes" id="UP000241639"/>
    </source>
</evidence>
<name>A0A2T4Z7F8_9BACL</name>
<evidence type="ECO:0000259" key="4">
    <source>
        <dbReference type="PROSITE" id="PS50893"/>
    </source>
</evidence>
<dbReference type="PANTHER" id="PTHR42939:SF1">
    <property type="entry name" value="ABC TRANSPORTER ATP-BINDING PROTEIN ALBC-RELATED"/>
    <property type="match status" value="1"/>
</dbReference>
<proteinExistence type="predicted"/>
<dbReference type="Proteomes" id="UP000241639">
    <property type="component" value="Unassembled WGS sequence"/>
</dbReference>
<dbReference type="AlphaFoldDB" id="A0A2T4Z7F8"/>
<feature type="domain" description="ABC transporter" evidence="4">
    <location>
        <begin position="6"/>
        <end position="232"/>
    </location>
</feature>
<dbReference type="Gene3D" id="3.40.50.300">
    <property type="entry name" value="P-loop containing nucleotide triphosphate hydrolases"/>
    <property type="match status" value="1"/>
</dbReference>
<organism evidence="5 6">
    <name type="scientific">Desmospora activa DSM 45169</name>
    <dbReference type="NCBI Taxonomy" id="1121389"/>
    <lineage>
        <taxon>Bacteria</taxon>
        <taxon>Bacillati</taxon>
        <taxon>Bacillota</taxon>
        <taxon>Bacilli</taxon>
        <taxon>Bacillales</taxon>
        <taxon>Thermoactinomycetaceae</taxon>
        <taxon>Desmospora</taxon>
    </lineage>
</organism>
<dbReference type="SMART" id="SM00382">
    <property type="entry name" value="AAA"/>
    <property type="match status" value="1"/>
</dbReference>
<dbReference type="GO" id="GO:0005524">
    <property type="term" value="F:ATP binding"/>
    <property type="evidence" value="ECO:0007669"/>
    <property type="project" value="UniProtKB-KW"/>
</dbReference>
<evidence type="ECO:0000313" key="5">
    <source>
        <dbReference type="EMBL" id="PTM57813.1"/>
    </source>
</evidence>
<dbReference type="InterPro" id="IPR003439">
    <property type="entry name" value="ABC_transporter-like_ATP-bd"/>
</dbReference>
<dbReference type="InterPro" id="IPR027417">
    <property type="entry name" value="P-loop_NTPase"/>
</dbReference>
<dbReference type="PROSITE" id="PS50893">
    <property type="entry name" value="ABC_TRANSPORTER_2"/>
    <property type="match status" value="1"/>
</dbReference>
<dbReference type="CDD" id="cd03230">
    <property type="entry name" value="ABC_DR_subfamily_A"/>
    <property type="match status" value="1"/>
</dbReference>
<keyword evidence="2" id="KW-0547">Nucleotide-binding</keyword>
<evidence type="ECO:0000256" key="2">
    <source>
        <dbReference type="ARBA" id="ARBA00022741"/>
    </source>
</evidence>
<dbReference type="InterPro" id="IPR051782">
    <property type="entry name" value="ABC_Transporter_VariousFunc"/>
</dbReference>
<protein>
    <submittedName>
        <fullName evidence="5">ABC-2 type transport system ATP-binding protein</fullName>
    </submittedName>
</protein>
<keyword evidence="3 5" id="KW-0067">ATP-binding</keyword>
<keyword evidence="1" id="KW-0813">Transport</keyword>
<gene>
    <name evidence="5" type="ORF">C8J48_0376</name>
</gene>
<evidence type="ECO:0000256" key="3">
    <source>
        <dbReference type="ARBA" id="ARBA00022840"/>
    </source>
</evidence>
<evidence type="ECO:0000256" key="1">
    <source>
        <dbReference type="ARBA" id="ARBA00022448"/>
    </source>
</evidence>
<accession>A0A2T4Z7F8</accession>
<dbReference type="Pfam" id="PF00005">
    <property type="entry name" value="ABC_tran"/>
    <property type="match status" value="1"/>
</dbReference>
<reference evidence="5 6" key="1">
    <citation type="submission" date="2018-04" db="EMBL/GenBank/DDBJ databases">
        <title>Genomic Encyclopedia of Archaeal and Bacterial Type Strains, Phase II (KMG-II): from individual species to whole genera.</title>
        <authorList>
            <person name="Goeker M."/>
        </authorList>
    </citation>
    <scope>NUCLEOTIDE SEQUENCE [LARGE SCALE GENOMIC DNA]</scope>
    <source>
        <strain evidence="5 6">DSM 45169</strain>
    </source>
</reference>